<comment type="caution">
    <text evidence="1">The sequence shown here is derived from an EMBL/GenBank/DDBJ whole genome shotgun (WGS) entry which is preliminary data.</text>
</comment>
<dbReference type="SUPFAM" id="SSF52266">
    <property type="entry name" value="SGNH hydrolase"/>
    <property type="match status" value="1"/>
</dbReference>
<accession>A0ABR5SGA7</accession>
<dbReference type="Proteomes" id="UP000060487">
    <property type="component" value="Unassembled WGS sequence"/>
</dbReference>
<sequence>MDTSRVAECARGMVFLYMKKNILLLLISIAAGVLIVEGGARVIGVRYNNISMFNKPWAAPHPTLGWKNRGGVYNSTEPGYVPMTFWDDGRRANRSVETKKAKTRVLLVGCSFTQGYGVGDNETFSYLLDKKYPDIVFDNYGTGGYGTVQSLLITKLMFSETPAANLVIYGYIPNHEDRNVASASWATALRDSTGKNIFSPHAVVTDGKVEFQPLSVIEAWPFERHSVLMAILHKGWLRIKLRKRPEQKHLVTQYILTQMRDLVVEKSRLLVAILVDDARMSQFMKKQGIEYINCAHPSYGKGSGLSVGGVGHPNHILHDYWAACISQWIDGNVR</sequence>
<evidence type="ECO:0000313" key="1">
    <source>
        <dbReference type="EMBL" id="KWT85035.1"/>
    </source>
</evidence>
<gene>
    <name evidence="1" type="ORF">ASN18_1853</name>
</gene>
<protein>
    <recommendedName>
        <fullName evidence="3">SGNH/GDSL hydrolase family protein</fullName>
    </recommendedName>
</protein>
<dbReference type="EMBL" id="LNQR01000066">
    <property type="protein sequence ID" value="KWT85035.1"/>
    <property type="molecule type" value="Genomic_DNA"/>
</dbReference>
<reference evidence="1 2" key="1">
    <citation type="submission" date="2015-11" db="EMBL/GenBank/DDBJ databases">
        <authorList>
            <person name="Lin W."/>
        </authorList>
    </citation>
    <scope>NUCLEOTIDE SEQUENCE [LARGE SCALE GENOMIC DNA]</scope>
    <source>
        <strain evidence="1 2">HCH-1</strain>
    </source>
</reference>
<organism evidence="1 2">
    <name type="scientific">Candidatus Magnetominusculus xianensis</name>
    <dbReference type="NCBI Taxonomy" id="1748249"/>
    <lineage>
        <taxon>Bacteria</taxon>
        <taxon>Pseudomonadati</taxon>
        <taxon>Nitrospirota</taxon>
        <taxon>Nitrospiria</taxon>
        <taxon>Nitrospirales</taxon>
        <taxon>Nitrospiraceae</taxon>
        <taxon>Candidatus Magnetominusculus</taxon>
    </lineage>
</organism>
<evidence type="ECO:0008006" key="3">
    <source>
        <dbReference type="Google" id="ProtNLM"/>
    </source>
</evidence>
<proteinExistence type="predicted"/>
<evidence type="ECO:0000313" key="2">
    <source>
        <dbReference type="Proteomes" id="UP000060487"/>
    </source>
</evidence>
<keyword evidence="2" id="KW-1185">Reference proteome</keyword>
<dbReference type="RefSeq" id="WP_085052464.1">
    <property type="nucleotide sequence ID" value="NZ_LNQR01000066.1"/>
</dbReference>
<name>A0ABR5SGA7_9BACT</name>